<evidence type="ECO:0000313" key="1">
    <source>
        <dbReference type="EMBL" id="GAA1709549.1"/>
    </source>
</evidence>
<proteinExistence type="predicted"/>
<protein>
    <submittedName>
        <fullName evidence="1">Uncharacterized protein</fullName>
    </submittedName>
</protein>
<comment type="caution">
    <text evidence="1">The sequence shown here is derived from an EMBL/GenBank/DDBJ whole genome shotgun (WGS) entry which is preliminary data.</text>
</comment>
<keyword evidence="2" id="KW-1185">Reference proteome</keyword>
<sequence length="80" mass="8382">MEDQADSGDTALTCEFVNLAAGQALVGAGQDLEDGAVEGGDDGADRRLQVHDETVVTDQLRTVIMLTAQPLTAPVRPLTM</sequence>
<organism evidence="1 2">
    <name type="scientific">Kribbella yunnanensis</name>
    <dbReference type="NCBI Taxonomy" id="190194"/>
    <lineage>
        <taxon>Bacteria</taxon>
        <taxon>Bacillati</taxon>
        <taxon>Actinomycetota</taxon>
        <taxon>Actinomycetes</taxon>
        <taxon>Propionibacteriales</taxon>
        <taxon>Kribbellaceae</taxon>
        <taxon>Kribbella</taxon>
    </lineage>
</organism>
<evidence type="ECO:0000313" key="2">
    <source>
        <dbReference type="Proteomes" id="UP001500280"/>
    </source>
</evidence>
<gene>
    <name evidence="1" type="ORF">GCM10009745_66820</name>
</gene>
<accession>A0ABP4UPV1</accession>
<dbReference type="EMBL" id="BAAANF010000022">
    <property type="protein sequence ID" value="GAA1709549.1"/>
    <property type="molecule type" value="Genomic_DNA"/>
</dbReference>
<reference evidence="2" key="1">
    <citation type="journal article" date="2019" name="Int. J. Syst. Evol. Microbiol.">
        <title>The Global Catalogue of Microorganisms (GCM) 10K type strain sequencing project: providing services to taxonomists for standard genome sequencing and annotation.</title>
        <authorList>
            <consortium name="The Broad Institute Genomics Platform"/>
            <consortium name="The Broad Institute Genome Sequencing Center for Infectious Disease"/>
            <person name="Wu L."/>
            <person name="Ma J."/>
        </authorList>
    </citation>
    <scope>NUCLEOTIDE SEQUENCE [LARGE SCALE GENOMIC DNA]</scope>
    <source>
        <strain evidence="2">JCM 14307</strain>
    </source>
</reference>
<name>A0ABP4UPV1_9ACTN</name>
<dbReference type="Proteomes" id="UP001500280">
    <property type="component" value="Unassembled WGS sequence"/>
</dbReference>